<proteinExistence type="predicted"/>
<feature type="compositionally biased region" description="Low complexity" evidence="1">
    <location>
        <begin position="64"/>
        <end position="79"/>
    </location>
</feature>
<dbReference type="GO" id="GO:0033617">
    <property type="term" value="P:mitochondrial respiratory chain complex IV assembly"/>
    <property type="evidence" value="ECO:0007669"/>
    <property type="project" value="InterPro"/>
</dbReference>
<reference evidence="2" key="3">
    <citation type="submission" date="2025-09" db="UniProtKB">
        <authorList>
            <consortium name="Ensembl"/>
        </authorList>
    </citation>
    <scope>IDENTIFICATION</scope>
    <source>
        <strain evidence="2">Thorbecke</strain>
    </source>
</reference>
<sequence length="113" mass="12618">MVQTLQKQGWHKHLAWQLSSAQQVKKEEEEELPLNQLISCPGCAASHLAMQACRTQSQDGQHCQSQVQASQDSVSEQQARQWEELWRSQEQASAQGGLADSSSLRAPGPKLFF</sequence>
<accession>A0A5F9CT36</accession>
<reference evidence="2 3" key="1">
    <citation type="journal article" date="2011" name="Nature">
        <title>A high-resolution map of human evolutionary constraint using 29 mammals.</title>
        <authorList>
            <person name="Lindblad-Toh K."/>
            <person name="Garber M."/>
            <person name="Zuk O."/>
            <person name="Lin M.F."/>
            <person name="Parker B.J."/>
            <person name="Washietl S."/>
            <person name="Kheradpour P."/>
            <person name="Ernst J."/>
            <person name="Jordan G."/>
            <person name="Mauceli E."/>
            <person name="Ward L.D."/>
            <person name="Lowe C.B."/>
            <person name="Holloway A.K."/>
            <person name="Clamp M."/>
            <person name="Gnerre S."/>
            <person name="Alfoldi J."/>
            <person name="Beal K."/>
            <person name="Chang J."/>
            <person name="Clawson H."/>
            <person name="Cuff J."/>
            <person name="Di Palma F."/>
            <person name="Fitzgerald S."/>
            <person name="Flicek P."/>
            <person name="Guttman M."/>
            <person name="Hubisz M.J."/>
            <person name="Jaffe D.B."/>
            <person name="Jungreis I."/>
            <person name="Kent W.J."/>
            <person name="Kostka D."/>
            <person name="Lara M."/>
            <person name="Martins A.L."/>
            <person name="Massingham T."/>
            <person name="Moltke I."/>
            <person name="Raney B.J."/>
            <person name="Rasmussen M.D."/>
            <person name="Robinson J."/>
            <person name="Stark A."/>
            <person name="Vilella A.J."/>
            <person name="Wen J."/>
            <person name="Xie X."/>
            <person name="Zody M.C."/>
            <person name="Baldwin J."/>
            <person name="Bloom T."/>
            <person name="Chin C.W."/>
            <person name="Heiman D."/>
            <person name="Nicol R."/>
            <person name="Nusbaum C."/>
            <person name="Young S."/>
            <person name="Wilkinson J."/>
            <person name="Worley K.C."/>
            <person name="Kovar C.L."/>
            <person name="Muzny D.M."/>
            <person name="Gibbs R.A."/>
            <person name="Cree A."/>
            <person name="Dihn H.H."/>
            <person name="Fowler G."/>
            <person name="Jhangiani S."/>
            <person name="Joshi V."/>
            <person name="Lee S."/>
            <person name="Lewis L.R."/>
            <person name="Nazareth L.V."/>
            <person name="Okwuonu G."/>
            <person name="Santibanez J."/>
            <person name="Warren W.C."/>
            <person name="Mardis E.R."/>
            <person name="Weinstock G.M."/>
            <person name="Wilson R.K."/>
            <person name="Delehaunty K."/>
            <person name="Dooling D."/>
            <person name="Fronik C."/>
            <person name="Fulton L."/>
            <person name="Fulton B."/>
            <person name="Graves T."/>
            <person name="Minx P."/>
            <person name="Sodergren E."/>
            <person name="Birney E."/>
            <person name="Margulies E.H."/>
            <person name="Herrero J."/>
            <person name="Green E.D."/>
            <person name="Haussler D."/>
            <person name="Siepel A."/>
            <person name="Goldman N."/>
            <person name="Pollard K.S."/>
            <person name="Pedersen J.S."/>
            <person name="Lander E.S."/>
            <person name="Kellis M."/>
        </authorList>
    </citation>
    <scope>NUCLEOTIDE SEQUENCE [LARGE SCALE GENOMIC DNA]</scope>
    <source>
        <strain evidence="2 3">Thorbecke inbred</strain>
    </source>
</reference>
<evidence type="ECO:0000313" key="2">
    <source>
        <dbReference type="Ensembl" id="ENSOCUP00000036665.1"/>
    </source>
</evidence>
<dbReference type="GO" id="GO:0005758">
    <property type="term" value="C:mitochondrial intermembrane space"/>
    <property type="evidence" value="ECO:0007669"/>
    <property type="project" value="InterPro"/>
</dbReference>
<dbReference type="InParanoid" id="A0A5F9CT36"/>
<dbReference type="PANTHER" id="PTHR13639">
    <property type="entry name" value="CYTOCHROME C OXIDASE ASSEMBLY FACTOR 4 HOMOLOG, MITOCHONDRIAL"/>
    <property type="match status" value="1"/>
</dbReference>
<reference evidence="2" key="2">
    <citation type="submission" date="2025-08" db="UniProtKB">
        <authorList>
            <consortium name="Ensembl"/>
        </authorList>
    </citation>
    <scope>IDENTIFICATION</scope>
    <source>
        <strain evidence="2">Thorbecke</strain>
    </source>
</reference>
<dbReference type="InterPro" id="IPR039870">
    <property type="entry name" value="Coa4-like"/>
</dbReference>
<dbReference type="Ensembl" id="ENSOCUT00000064337.1">
    <property type="protein sequence ID" value="ENSOCUP00000036665.1"/>
    <property type="gene ID" value="ENSOCUG00000030707.1"/>
</dbReference>
<organism evidence="2 3">
    <name type="scientific">Oryctolagus cuniculus</name>
    <name type="common">Rabbit</name>
    <dbReference type="NCBI Taxonomy" id="9986"/>
    <lineage>
        <taxon>Eukaryota</taxon>
        <taxon>Metazoa</taxon>
        <taxon>Chordata</taxon>
        <taxon>Craniata</taxon>
        <taxon>Vertebrata</taxon>
        <taxon>Euteleostomi</taxon>
        <taxon>Mammalia</taxon>
        <taxon>Eutheria</taxon>
        <taxon>Euarchontoglires</taxon>
        <taxon>Glires</taxon>
        <taxon>Lagomorpha</taxon>
        <taxon>Leporidae</taxon>
        <taxon>Oryctolagus</taxon>
    </lineage>
</organism>
<keyword evidence="3" id="KW-1185">Reference proteome</keyword>
<dbReference type="AlphaFoldDB" id="A0A5F9CT36"/>
<dbReference type="EMBL" id="AAGW02051538">
    <property type="status" value="NOT_ANNOTATED_CDS"/>
    <property type="molecule type" value="Genomic_DNA"/>
</dbReference>
<protein>
    <submittedName>
        <fullName evidence="2">Uncharacterized protein</fullName>
    </submittedName>
</protein>
<evidence type="ECO:0000256" key="1">
    <source>
        <dbReference type="SAM" id="MobiDB-lite"/>
    </source>
</evidence>
<evidence type="ECO:0000313" key="3">
    <source>
        <dbReference type="Proteomes" id="UP000001811"/>
    </source>
</evidence>
<feature type="region of interest" description="Disordered" evidence="1">
    <location>
        <begin position="64"/>
        <end position="113"/>
    </location>
</feature>
<name>A0A5F9CT36_RABIT</name>
<feature type="compositionally biased region" description="Polar residues" evidence="1">
    <location>
        <begin position="88"/>
        <end position="104"/>
    </location>
</feature>
<dbReference type="Proteomes" id="UP000001811">
    <property type="component" value="Chromosome 8"/>
</dbReference>
<dbReference type="PANTHER" id="PTHR13639:SF2">
    <property type="entry name" value="CYTOCHROME C OXIDASE ASSEMBLY FACTOR 4 HOMOLOG, MITOCHONDRIAL"/>
    <property type="match status" value="1"/>
</dbReference>
<dbReference type="STRING" id="9986.ENSOCUP00000036665"/>